<dbReference type="EMBL" id="JAWQEG010009118">
    <property type="protein sequence ID" value="KAK3849134.1"/>
    <property type="molecule type" value="Genomic_DNA"/>
</dbReference>
<comment type="caution">
    <text evidence="2">The sequence shown here is derived from an EMBL/GenBank/DDBJ whole genome shotgun (WGS) entry which is preliminary data.</text>
</comment>
<proteinExistence type="predicted"/>
<name>A0AAE1EEQ7_PETCI</name>
<organism evidence="2 3">
    <name type="scientific">Petrolisthes cinctipes</name>
    <name type="common">Flat porcelain crab</name>
    <dbReference type="NCBI Taxonomy" id="88211"/>
    <lineage>
        <taxon>Eukaryota</taxon>
        <taxon>Metazoa</taxon>
        <taxon>Ecdysozoa</taxon>
        <taxon>Arthropoda</taxon>
        <taxon>Crustacea</taxon>
        <taxon>Multicrustacea</taxon>
        <taxon>Malacostraca</taxon>
        <taxon>Eumalacostraca</taxon>
        <taxon>Eucarida</taxon>
        <taxon>Decapoda</taxon>
        <taxon>Pleocyemata</taxon>
        <taxon>Anomura</taxon>
        <taxon>Galatheoidea</taxon>
        <taxon>Porcellanidae</taxon>
        <taxon>Petrolisthes</taxon>
    </lineage>
</organism>
<dbReference type="AlphaFoldDB" id="A0AAE1EEQ7"/>
<protein>
    <submittedName>
        <fullName evidence="2">Uncharacterized protein</fullName>
    </submittedName>
</protein>
<sequence length="79" mass="8546">MLVPGHNTDKLPWTLALCSASWTLWYLSWHSSSLKPPVLTQVVPPPLTIPPRPDPSPHKSVDSSIGHPSTPAWASGEGE</sequence>
<dbReference type="Proteomes" id="UP001286313">
    <property type="component" value="Unassembled WGS sequence"/>
</dbReference>
<evidence type="ECO:0000313" key="2">
    <source>
        <dbReference type="EMBL" id="KAK3849134.1"/>
    </source>
</evidence>
<evidence type="ECO:0000256" key="1">
    <source>
        <dbReference type="SAM" id="MobiDB-lite"/>
    </source>
</evidence>
<gene>
    <name evidence="2" type="ORF">Pcinc_044100</name>
</gene>
<feature type="compositionally biased region" description="Pro residues" evidence="1">
    <location>
        <begin position="45"/>
        <end position="54"/>
    </location>
</feature>
<reference evidence="2" key="1">
    <citation type="submission" date="2023-10" db="EMBL/GenBank/DDBJ databases">
        <title>Genome assemblies of two species of porcelain crab, Petrolisthes cinctipes and Petrolisthes manimaculis (Anomura: Porcellanidae).</title>
        <authorList>
            <person name="Angst P."/>
        </authorList>
    </citation>
    <scope>NUCLEOTIDE SEQUENCE</scope>
    <source>
        <strain evidence="2">PB745_01</strain>
        <tissue evidence="2">Gill</tissue>
    </source>
</reference>
<feature type="region of interest" description="Disordered" evidence="1">
    <location>
        <begin position="45"/>
        <end position="79"/>
    </location>
</feature>
<accession>A0AAE1EEQ7</accession>
<keyword evidence="3" id="KW-1185">Reference proteome</keyword>
<evidence type="ECO:0000313" key="3">
    <source>
        <dbReference type="Proteomes" id="UP001286313"/>
    </source>
</evidence>